<dbReference type="PANTHER" id="PTHR31302:SF31">
    <property type="entry name" value="PHOSPHODIESTERASE YAEI"/>
    <property type="match status" value="1"/>
</dbReference>
<dbReference type="eggNOG" id="COG1408">
    <property type="taxonomic scope" value="Bacteria"/>
</dbReference>
<protein>
    <submittedName>
        <fullName evidence="5">Calcineurin-like phosphoesterase superfamily domain containing protein</fullName>
    </submittedName>
</protein>
<keyword evidence="2" id="KW-0378">Hydrolase</keyword>
<dbReference type="CDD" id="cd07385">
    <property type="entry name" value="MPP_YkuE_C"/>
    <property type="match status" value="1"/>
</dbReference>
<evidence type="ECO:0000256" key="1">
    <source>
        <dbReference type="ARBA" id="ARBA00022723"/>
    </source>
</evidence>
<keyword evidence="3" id="KW-1133">Transmembrane helix</keyword>
<dbReference type="GO" id="GO:0016020">
    <property type="term" value="C:membrane"/>
    <property type="evidence" value="ECO:0007669"/>
    <property type="project" value="GOC"/>
</dbReference>
<proteinExistence type="predicted"/>
<feature type="transmembrane region" description="Helical" evidence="3">
    <location>
        <begin position="6"/>
        <end position="23"/>
    </location>
</feature>
<dbReference type="Pfam" id="PF00149">
    <property type="entry name" value="Metallophos"/>
    <property type="match status" value="1"/>
</dbReference>
<keyword evidence="1" id="KW-0479">Metal-binding</keyword>
<dbReference type="InterPro" id="IPR051158">
    <property type="entry name" value="Metallophosphoesterase_sf"/>
</dbReference>
<dbReference type="PATRIC" id="fig|1121439.3.peg.1847"/>
<keyword evidence="6" id="KW-1185">Reference proteome</keyword>
<evidence type="ECO:0000259" key="4">
    <source>
        <dbReference type="Pfam" id="PF00149"/>
    </source>
</evidence>
<dbReference type="OrthoDB" id="9780884at2"/>
<dbReference type="Proteomes" id="UP000014975">
    <property type="component" value="Unassembled WGS sequence"/>
</dbReference>
<dbReference type="SUPFAM" id="SSF56300">
    <property type="entry name" value="Metallo-dependent phosphatases"/>
    <property type="match status" value="1"/>
</dbReference>
<comment type="caution">
    <text evidence="5">The sequence shown here is derived from an EMBL/GenBank/DDBJ whole genome shotgun (WGS) entry which is preliminary data.</text>
</comment>
<feature type="transmembrane region" description="Helical" evidence="3">
    <location>
        <begin position="101"/>
        <end position="120"/>
    </location>
</feature>
<organism evidence="5 6">
    <name type="scientific">Alkalidesulfovibrio alkalitolerans DSM 16529</name>
    <dbReference type="NCBI Taxonomy" id="1121439"/>
    <lineage>
        <taxon>Bacteria</taxon>
        <taxon>Pseudomonadati</taxon>
        <taxon>Thermodesulfobacteriota</taxon>
        <taxon>Desulfovibrionia</taxon>
        <taxon>Desulfovibrionales</taxon>
        <taxon>Desulfovibrionaceae</taxon>
        <taxon>Alkalidesulfovibrio</taxon>
    </lineage>
</organism>
<sequence length="381" mass="41028">MFIPIFTAVMSSLALYVCLRLIVPLPISLGKRLLVCAAVVLVANRFIVQRQFGLVLPDGVFLVAAWLHAAVVLAFALALATDIAGLILRIAGVRLPSLARCAVLLAASLALAAVGVHQAVRVPPVVEVTLRFPNLPPALEGFRIAHLADLHIGPLFGREWVDQVVDRTLAARPDLIALSGDVIDAPPAVVRGDVEPLARLAAPYGVHVVAGNHEYIHGVDLWLEIFERLGLNVLYNRHTVIDVDDARMTVAGLADRFGLGSWQGEAPDLDKALDGAPRKDADGFRLLLAHQPYDAKDAPIHDIDLQLSGHTHGGQILPLQSISARFHGGYVSGYYTVETMRLHVSNGTGLWAGFPVRLGVPSEITLITLSRCEDVLLAHCE</sequence>
<evidence type="ECO:0000256" key="3">
    <source>
        <dbReference type="SAM" id="Phobius"/>
    </source>
</evidence>
<keyword evidence="3" id="KW-0812">Transmembrane</keyword>
<dbReference type="AlphaFoldDB" id="S7T8X0"/>
<evidence type="ECO:0000256" key="2">
    <source>
        <dbReference type="ARBA" id="ARBA00022801"/>
    </source>
</evidence>
<dbReference type="InterPro" id="IPR029052">
    <property type="entry name" value="Metallo-depent_PP-like"/>
</dbReference>
<dbReference type="RefSeq" id="WP_020887186.1">
    <property type="nucleotide sequence ID" value="NZ_ATHI01000026.1"/>
</dbReference>
<evidence type="ECO:0000313" key="6">
    <source>
        <dbReference type="Proteomes" id="UP000014975"/>
    </source>
</evidence>
<keyword evidence="3" id="KW-0472">Membrane</keyword>
<feature type="domain" description="Calcineurin-like phosphoesterase" evidence="4">
    <location>
        <begin position="142"/>
        <end position="313"/>
    </location>
</feature>
<dbReference type="EMBL" id="ATHI01000026">
    <property type="protein sequence ID" value="EPR33051.1"/>
    <property type="molecule type" value="Genomic_DNA"/>
</dbReference>
<dbReference type="GO" id="GO:0008758">
    <property type="term" value="F:UDP-2,3-diacylglucosamine hydrolase activity"/>
    <property type="evidence" value="ECO:0007669"/>
    <property type="project" value="TreeGrafter"/>
</dbReference>
<dbReference type="InterPro" id="IPR004843">
    <property type="entry name" value="Calcineurin-like_PHP"/>
</dbReference>
<dbReference type="GO" id="GO:0009245">
    <property type="term" value="P:lipid A biosynthetic process"/>
    <property type="evidence" value="ECO:0007669"/>
    <property type="project" value="TreeGrafter"/>
</dbReference>
<dbReference type="STRING" id="1121439.dsat_0492"/>
<dbReference type="PANTHER" id="PTHR31302">
    <property type="entry name" value="TRANSMEMBRANE PROTEIN WITH METALLOPHOSPHOESTERASE DOMAIN-RELATED"/>
    <property type="match status" value="1"/>
</dbReference>
<feature type="transmembrane region" description="Helical" evidence="3">
    <location>
        <begin position="60"/>
        <end position="80"/>
    </location>
</feature>
<evidence type="ECO:0000313" key="5">
    <source>
        <dbReference type="EMBL" id="EPR33051.1"/>
    </source>
</evidence>
<dbReference type="Gene3D" id="3.60.21.10">
    <property type="match status" value="1"/>
</dbReference>
<reference evidence="5 6" key="1">
    <citation type="journal article" date="2013" name="Genome Announc.">
        <title>Draft genome sequences for three mercury-methylating, sulfate-reducing bacteria.</title>
        <authorList>
            <person name="Brown S.D."/>
            <person name="Hurt R.A.Jr."/>
            <person name="Gilmour C.C."/>
            <person name="Elias D.A."/>
        </authorList>
    </citation>
    <scope>NUCLEOTIDE SEQUENCE [LARGE SCALE GENOMIC DNA]</scope>
    <source>
        <strain evidence="5 6">DSM 16529</strain>
    </source>
</reference>
<name>S7T8X0_9BACT</name>
<dbReference type="GO" id="GO:0046872">
    <property type="term" value="F:metal ion binding"/>
    <property type="evidence" value="ECO:0007669"/>
    <property type="project" value="UniProtKB-KW"/>
</dbReference>
<gene>
    <name evidence="5" type="ORF">dsat_0492</name>
</gene>
<accession>S7T8X0</accession>